<comment type="caution">
    <text evidence="2">The sequence shown here is derived from an EMBL/GenBank/DDBJ whole genome shotgun (WGS) entry which is preliminary data.</text>
</comment>
<name>E4KP98_9LACT</name>
<reference evidence="2 3" key="1">
    <citation type="submission" date="2010-10" db="EMBL/GenBank/DDBJ databases">
        <authorList>
            <person name="Durkin A.S."/>
            <person name="Madupu R."/>
            <person name="Torralba M."/>
            <person name="Gillis M."/>
            <person name="Methe B."/>
            <person name="Sutton G."/>
            <person name="Nelson K.E."/>
        </authorList>
    </citation>
    <scope>NUCLEOTIDE SEQUENCE [LARGE SCALE GENOMIC DNA]</scope>
    <source>
        <strain evidence="2 3">ACS-139-V-Col8</strain>
    </source>
</reference>
<accession>E4KP98</accession>
<sequence length="223" mass="24809">MEIRLDDSMKALGVEAVVVGIARNVNPNANLEADFLTKQAQTETWALDADIEQVKAHPFIKGYYDMMQAVGRSVKKNPPTIPAFIENIQRRGSIPKINSIVDIYNVESLRSMIAIGGHDLDKITWPLTITVNQEEGSFVPISAKEKHVAATDYVYKDTKGIMAWMGVRDGEAYKFDDQTKNAIFIVQGNAAIDVEARIEALKVIEADLRATMPSLEFEILVIK</sequence>
<dbReference type="SMART" id="SM00873">
    <property type="entry name" value="B3_4"/>
    <property type="match status" value="1"/>
</dbReference>
<dbReference type="InterPro" id="IPR005146">
    <property type="entry name" value="B3/B4_tRNA-bd"/>
</dbReference>
<evidence type="ECO:0000313" key="2">
    <source>
        <dbReference type="EMBL" id="EFR31319.1"/>
    </source>
</evidence>
<dbReference type="PANTHER" id="PTHR39209">
    <property type="match status" value="1"/>
</dbReference>
<dbReference type="InterPro" id="IPR020825">
    <property type="entry name" value="Phe-tRNA_synthase-like_B3/B4"/>
</dbReference>
<feature type="domain" description="B3/B4 tRNA-binding" evidence="1">
    <location>
        <begin position="62"/>
        <end position="213"/>
    </location>
</feature>
<dbReference type="Gene3D" id="3.50.40.10">
    <property type="entry name" value="Phenylalanyl-trna Synthetase, Chain B, domain 3"/>
    <property type="match status" value="1"/>
</dbReference>
<organism evidence="2 3">
    <name type="scientific">Eremococcus coleocola ACS-139-V-Col8</name>
    <dbReference type="NCBI Taxonomy" id="908337"/>
    <lineage>
        <taxon>Bacteria</taxon>
        <taxon>Bacillati</taxon>
        <taxon>Bacillota</taxon>
        <taxon>Bacilli</taxon>
        <taxon>Lactobacillales</taxon>
        <taxon>Aerococcaceae</taxon>
        <taxon>Eremococcus</taxon>
    </lineage>
</organism>
<dbReference type="EMBL" id="AENN01000015">
    <property type="protein sequence ID" value="EFR31319.1"/>
    <property type="molecule type" value="Genomic_DNA"/>
</dbReference>
<dbReference type="RefSeq" id="WP_006418522.1">
    <property type="nucleotide sequence ID" value="NZ_AENN01000015.1"/>
</dbReference>
<proteinExistence type="predicted"/>
<protein>
    <recommendedName>
        <fullName evidence="1">B3/B4 tRNA-binding domain-containing protein</fullName>
    </recommendedName>
</protein>
<dbReference type="PANTHER" id="PTHR39209:SF2">
    <property type="entry name" value="CYTOPLASMIC PROTEIN"/>
    <property type="match status" value="1"/>
</dbReference>
<dbReference type="SUPFAM" id="SSF56037">
    <property type="entry name" value="PheT/TilS domain"/>
    <property type="match status" value="1"/>
</dbReference>
<dbReference type="STRING" id="908337.HMPREF9257_1385"/>
<dbReference type="eggNOG" id="COG3382">
    <property type="taxonomic scope" value="Bacteria"/>
</dbReference>
<dbReference type="Pfam" id="PF03483">
    <property type="entry name" value="B3_4"/>
    <property type="match status" value="1"/>
</dbReference>
<gene>
    <name evidence="2" type="ORF">HMPREF9257_1385</name>
</gene>
<dbReference type="Proteomes" id="UP000005990">
    <property type="component" value="Unassembled WGS sequence"/>
</dbReference>
<dbReference type="GO" id="GO:0004826">
    <property type="term" value="F:phenylalanine-tRNA ligase activity"/>
    <property type="evidence" value="ECO:0007669"/>
    <property type="project" value="InterPro"/>
</dbReference>
<dbReference type="AlphaFoldDB" id="E4KP98"/>
<evidence type="ECO:0000313" key="3">
    <source>
        <dbReference type="Proteomes" id="UP000005990"/>
    </source>
</evidence>
<evidence type="ECO:0000259" key="1">
    <source>
        <dbReference type="SMART" id="SM00873"/>
    </source>
</evidence>
<dbReference type="GO" id="GO:0003723">
    <property type="term" value="F:RNA binding"/>
    <property type="evidence" value="ECO:0007669"/>
    <property type="project" value="InterPro"/>
</dbReference>
<keyword evidence="3" id="KW-1185">Reference proteome</keyword>
<dbReference type="OrthoDB" id="1550991at2"/>